<proteinExistence type="predicted"/>
<dbReference type="InterPro" id="IPR001466">
    <property type="entry name" value="Beta-lactam-related"/>
</dbReference>
<evidence type="ECO:0000313" key="2">
    <source>
        <dbReference type="EMBL" id="GAI35010.1"/>
    </source>
</evidence>
<dbReference type="InterPro" id="IPR050491">
    <property type="entry name" value="AmpC-like"/>
</dbReference>
<dbReference type="InterPro" id="IPR012338">
    <property type="entry name" value="Beta-lactam/transpept-like"/>
</dbReference>
<dbReference type="Pfam" id="PF00144">
    <property type="entry name" value="Beta-lactamase"/>
    <property type="match status" value="1"/>
</dbReference>
<accession>X1P7N4</accession>
<comment type="caution">
    <text evidence="2">The sequence shown here is derived from an EMBL/GenBank/DDBJ whole genome shotgun (WGS) entry which is preliminary data.</text>
</comment>
<feature type="domain" description="Beta-lactamase-related" evidence="1">
    <location>
        <begin position="2"/>
        <end position="248"/>
    </location>
</feature>
<name>X1P7N4_9ZZZZ</name>
<dbReference type="PANTHER" id="PTHR46825">
    <property type="entry name" value="D-ALANYL-D-ALANINE-CARBOXYPEPTIDASE/ENDOPEPTIDASE AMPH"/>
    <property type="match status" value="1"/>
</dbReference>
<feature type="non-terminal residue" evidence="2">
    <location>
        <position position="1"/>
    </location>
</feature>
<dbReference type="EMBL" id="BARV01031201">
    <property type="protein sequence ID" value="GAI35010.1"/>
    <property type="molecule type" value="Genomic_DNA"/>
</dbReference>
<dbReference type="AlphaFoldDB" id="X1P7N4"/>
<reference evidence="2" key="1">
    <citation type="journal article" date="2014" name="Front. Microbiol.">
        <title>High frequency of phylogenetically diverse reductive dehalogenase-homologous genes in deep subseafloor sedimentary metagenomes.</title>
        <authorList>
            <person name="Kawai M."/>
            <person name="Futagami T."/>
            <person name="Toyoda A."/>
            <person name="Takaki Y."/>
            <person name="Nishi S."/>
            <person name="Hori S."/>
            <person name="Arai W."/>
            <person name="Tsubouchi T."/>
            <person name="Morono Y."/>
            <person name="Uchiyama I."/>
            <person name="Ito T."/>
            <person name="Fujiyama A."/>
            <person name="Inagaki F."/>
            <person name="Takami H."/>
        </authorList>
    </citation>
    <scope>NUCLEOTIDE SEQUENCE</scope>
    <source>
        <strain evidence="2">Expedition CK06-06</strain>
    </source>
</reference>
<sequence length="253" mass="28666">NQAPLKKDHLFRIASCTKTFIATLATILHFEGKLDLDDTITNYLPDSITSHVQYADEITIRQLLSHTSGIFGINDNPEWWKAQFSDPTKERTDIEALEFAYDKPAYFEPGAGSKYTNTNYLLAGLILDKALGYHHSQGIRTRILEPLELDSTFYEQHEEFDRTRLSHGYFDFQGDGTAEDYYDLRIDTGHASSALVSTVEDMELFVRSLFTRSDFPDASYRKEFLQELTKLGPGATGEPGETGTGLGIMEYNY</sequence>
<evidence type="ECO:0000259" key="1">
    <source>
        <dbReference type="Pfam" id="PF00144"/>
    </source>
</evidence>
<dbReference type="PANTHER" id="PTHR46825:SF7">
    <property type="entry name" value="D-ALANYL-D-ALANINE CARBOXYPEPTIDASE"/>
    <property type="match status" value="1"/>
</dbReference>
<organism evidence="2">
    <name type="scientific">marine sediment metagenome</name>
    <dbReference type="NCBI Taxonomy" id="412755"/>
    <lineage>
        <taxon>unclassified sequences</taxon>
        <taxon>metagenomes</taxon>
        <taxon>ecological metagenomes</taxon>
    </lineage>
</organism>
<protein>
    <recommendedName>
        <fullName evidence="1">Beta-lactamase-related domain-containing protein</fullName>
    </recommendedName>
</protein>
<dbReference type="SUPFAM" id="SSF56601">
    <property type="entry name" value="beta-lactamase/transpeptidase-like"/>
    <property type="match status" value="1"/>
</dbReference>
<dbReference type="Gene3D" id="3.40.710.10">
    <property type="entry name" value="DD-peptidase/beta-lactamase superfamily"/>
    <property type="match status" value="1"/>
</dbReference>
<gene>
    <name evidence="2" type="ORF">S06H3_49415</name>
</gene>
<feature type="non-terminal residue" evidence="2">
    <location>
        <position position="253"/>
    </location>
</feature>